<proteinExistence type="predicted"/>
<name>A0A5K3F6T4_MESCO</name>
<organism evidence="1">
    <name type="scientific">Mesocestoides corti</name>
    <name type="common">Flatworm</name>
    <dbReference type="NCBI Taxonomy" id="53468"/>
    <lineage>
        <taxon>Eukaryota</taxon>
        <taxon>Metazoa</taxon>
        <taxon>Spiralia</taxon>
        <taxon>Lophotrochozoa</taxon>
        <taxon>Platyhelminthes</taxon>
        <taxon>Cestoda</taxon>
        <taxon>Eucestoda</taxon>
        <taxon>Cyclophyllidea</taxon>
        <taxon>Mesocestoididae</taxon>
        <taxon>Mesocestoides</taxon>
    </lineage>
</organism>
<sequence>SGVTDSKHIGVNPLVEGEKHAKVATSCDRGCDFRLCGVTRALNDAPDTENQFFHEIFVSIAAPRNGRTGEQDKDI</sequence>
<evidence type="ECO:0000313" key="1">
    <source>
        <dbReference type="WBParaSite" id="MCU_005408-RA"/>
    </source>
</evidence>
<dbReference type="AlphaFoldDB" id="A0A5K3F6T4"/>
<reference evidence="1" key="1">
    <citation type="submission" date="2019-11" db="UniProtKB">
        <authorList>
            <consortium name="WormBaseParasite"/>
        </authorList>
    </citation>
    <scope>IDENTIFICATION</scope>
</reference>
<dbReference type="WBParaSite" id="MCU_005408-RA">
    <property type="protein sequence ID" value="MCU_005408-RA"/>
    <property type="gene ID" value="MCU_005408"/>
</dbReference>
<protein>
    <submittedName>
        <fullName evidence="1">Kinesin motor domain-containing protein</fullName>
    </submittedName>
</protein>
<accession>A0A5K3F6T4</accession>